<dbReference type="Gene3D" id="1.10.645.10">
    <property type="entry name" value="Cytochrome-c3 Hydrogenase, chain B"/>
    <property type="match status" value="2"/>
</dbReference>
<dbReference type="InterPro" id="IPR050867">
    <property type="entry name" value="NiFe/NiFeSe_hydrgnase_LSU"/>
</dbReference>
<accession>A0A974Y4Q3</accession>
<evidence type="ECO:0000256" key="1">
    <source>
        <dbReference type="PIRSR" id="PIRSR601501-1"/>
    </source>
</evidence>
<dbReference type="InterPro" id="IPR029014">
    <property type="entry name" value="NiFe-Hase_large"/>
</dbReference>
<keyword evidence="3" id="KW-1185">Reference proteome</keyword>
<keyword evidence="1" id="KW-0479">Metal-binding</keyword>
<dbReference type="AlphaFoldDB" id="A0A974Y4Q3"/>
<dbReference type="PANTHER" id="PTHR42958:SF4">
    <property type="entry name" value="HYDROGENASE EXPRESSION_FORMATION PROTEIN HUPK"/>
    <property type="match status" value="1"/>
</dbReference>
<sequence>MDAGKLTITVGWDGARCVTAALASTRPQAAQALVGRDADEAVALVPRLFSLCGQAQGLAARLALAAARGQPAAASACAAARRAVVLEAIGEHLWRLCLDWPPLLGGAPRLDDFRRWRQRLAAAAPADDAALAAELLAFLPSLAPGAWPAETAAPSVALLPPVAAAEWARVGIDAAFAACPQWQGAPAETGALARHAGDVAVAGLLAQGRRIAARVAARLADLRELAATLVDPARVVDWFDAAPVAAGVGLARVETARGLLLHLMQVKDERVGCHVIVAPTEWNFHPQGAFAGEIAGIPAATRDAAAAAARRLALALDPCVAYEVVVEDA</sequence>
<protein>
    <submittedName>
        <fullName evidence="2">Nickel-dependent hydrogenase large subunit</fullName>
    </submittedName>
</protein>
<evidence type="ECO:0000313" key="3">
    <source>
        <dbReference type="Proteomes" id="UP000663444"/>
    </source>
</evidence>
<dbReference type="RefSeq" id="WP_203388239.1">
    <property type="nucleotide sequence ID" value="NZ_CP064781.1"/>
</dbReference>
<reference evidence="2" key="1">
    <citation type="submission" date="2020-11" db="EMBL/GenBank/DDBJ databases">
        <title>Azospira restricta DSM 18626 genome sequence.</title>
        <authorList>
            <person name="Moe W.M."/>
        </authorList>
    </citation>
    <scope>NUCLEOTIDE SEQUENCE</scope>
    <source>
        <strain evidence="2">DSM 18626</strain>
    </source>
</reference>
<dbReference type="EMBL" id="CP064781">
    <property type="protein sequence ID" value="QRJ64713.1"/>
    <property type="molecule type" value="Genomic_DNA"/>
</dbReference>
<dbReference type="Proteomes" id="UP000663444">
    <property type="component" value="Chromosome"/>
</dbReference>
<keyword evidence="1" id="KW-0460">Magnesium</keyword>
<organism evidence="2 3">
    <name type="scientific">Azospira restricta</name>
    <dbReference type="NCBI Taxonomy" id="404405"/>
    <lineage>
        <taxon>Bacteria</taxon>
        <taxon>Pseudomonadati</taxon>
        <taxon>Pseudomonadota</taxon>
        <taxon>Betaproteobacteria</taxon>
        <taxon>Rhodocyclales</taxon>
        <taxon>Rhodocyclaceae</taxon>
        <taxon>Azospira</taxon>
    </lineage>
</organism>
<comment type="cofactor">
    <cofactor evidence="1">
        <name>Ni(2+)</name>
        <dbReference type="ChEBI" id="CHEBI:49786"/>
    </cofactor>
</comment>
<proteinExistence type="predicted"/>
<feature type="binding site" evidence="1">
    <location>
        <position position="319"/>
    </location>
    <ligand>
        <name>Ni(2+)</name>
        <dbReference type="ChEBI" id="CHEBI:49786"/>
    </ligand>
</feature>
<feature type="binding site" evidence="1">
    <location>
        <position position="276"/>
    </location>
    <ligand>
        <name>Mg(2+)</name>
        <dbReference type="ChEBI" id="CHEBI:18420"/>
    </ligand>
</feature>
<gene>
    <name evidence="2" type="ORF">IWH25_05020</name>
</gene>
<name>A0A974Y4Q3_9RHOO</name>
<keyword evidence="1" id="KW-0533">Nickel</keyword>
<dbReference type="SUPFAM" id="SSF56762">
    <property type="entry name" value="HydB/Nqo4-like"/>
    <property type="match status" value="1"/>
</dbReference>
<evidence type="ECO:0000313" key="2">
    <source>
        <dbReference type="EMBL" id="QRJ64713.1"/>
    </source>
</evidence>
<dbReference type="GO" id="GO:0016151">
    <property type="term" value="F:nickel cation binding"/>
    <property type="evidence" value="ECO:0007669"/>
    <property type="project" value="InterPro"/>
</dbReference>
<dbReference type="PANTHER" id="PTHR42958">
    <property type="entry name" value="HYDROGENASE-2 LARGE CHAIN"/>
    <property type="match status" value="1"/>
</dbReference>
<dbReference type="KEGG" id="ares:IWH25_05020"/>